<name>A0AAD7XPI6_9FUNG</name>
<reference evidence="4 5" key="1">
    <citation type="submission" date="2023-03" db="EMBL/GenBank/DDBJ databases">
        <title>Genome sequence of Lichtheimia ornata CBS 291.66.</title>
        <authorList>
            <person name="Mohabir J.T."/>
            <person name="Shea T.P."/>
            <person name="Kurbessoian T."/>
            <person name="Berby B."/>
            <person name="Fontaine J."/>
            <person name="Livny J."/>
            <person name="Gnirke A."/>
            <person name="Stajich J.E."/>
            <person name="Cuomo C.A."/>
        </authorList>
    </citation>
    <scope>NUCLEOTIDE SEQUENCE [LARGE SCALE GENOMIC DNA]</scope>
    <source>
        <strain evidence="4">CBS 291.66</strain>
    </source>
</reference>
<proteinExistence type="predicted"/>
<evidence type="ECO:0000259" key="3">
    <source>
        <dbReference type="PROSITE" id="PS50086"/>
    </source>
</evidence>
<dbReference type="Gene3D" id="1.10.8.270">
    <property type="entry name" value="putative rabgap domain of human tbc1 domain family member 14 like domains"/>
    <property type="match status" value="1"/>
</dbReference>
<dbReference type="GO" id="GO:0031267">
    <property type="term" value="F:small GTPase binding"/>
    <property type="evidence" value="ECO:0007669"/>
    <property type="project" value="TreeGrafter"/>
</dbReference>
<dbReference type="EMBL" id="JARTCD010000132">
    <property type="protein sequence ID" value="KAJ8651889.1"/>
    <property type="molecule type" value="Genomic_DNA"/>
</dbReference>
<dbReference type="GO" id="GO:0005096">
    <property type="term" value="F:GTPase activator activity"/>
    <property type="evidence" value="ECO:0007669"/>
    <property type="project" value="TreeGrafter"/>
</dbReference>
<comment type="caution">
    <text evidence="4">The sequence shown here is derived from an EMBL/GenBank/DDBJ whole genome shotgun (WGS) entry which is preliminary data.</text>
</comment>
<sequence>MDDSTSNATQLESQLQDDSVPNEPSMLENDIRSHVEQQQQRLAADPKATCIDTLDTESLDAYWKSVVDNYRDADVLSRLLANRLPGKEGGIPAVHRAVVWQALAQSCDTHLAAMYDRLVEGDMGISSYERLIEKDVKMAGQDESTARLLKAYSVYDAHVGYCQGLLMLVRPLLLVMDEKQAFCTFVRLMEVHGLRTLFMLNMEGLHLRLHQFQYLLEQQFPTLAEHLTTHGMHPPMYASQWFLTCFVPCLPTNLVVRMYDFVFAQGAILTMMRVALSIMHKHHDKLLTLTTFESLLSHLTQSSLLDKDDDGFTLPEDHQSAVTPAKLDTLAQTYRRQLEDERERAQQLVAVQLEKANNTKKPSRRESWFNWATTSTPATPTSPTTPSSIITTTTTTSSPVSVLHQQIEDLVTALSQLQKEHSQLNETMTAMKLKELDQDNERTKLSKRNAVLEKKIKKYKLKLAQVKGAASAAANGEEDGEHYKSFVNSLRMSGDFGALVATALAQDPSRHVEDSTANKTTSESKKERSKQNKRNSTSGQQQQQQQPREMTSELAVVKHANYELNQRYEQLTAQYSQAERDLMDAQSRQEQLNEQLCQLQSTVEQMHVDKEHLLQEHEELAKENEELMEKSMAAKRTQAELEYEKMALAKDMERLNQRIETLEKEKKEYLLPRSSFTEEVFTAHRLLFDPQPAAAATRRPSAPASSTATSHAEPRSEYESKYVESELRCRELEKLLAEAKVKLAEYETANMPLSPRASLHRRTSLMTTVTSPTTTDRRDSAESYASSITSATSLGSYSNTKRSSMYARLWNYTTSANTPARHSIAVLNKQQI</sequence>
<evidence type="ECO:0000256" key="2">
    <source>
        <dbReference type="SAM" id="MobiDB-lite"/>
    </source>
</evidence>
<accession>A0AAD7XPI6</accession>
<dbReference type="AlphaFoldDB" id="A0AAD7XPI6"/>
<evidence type="ECO:0000313" key="4">
    <source>
        <dbReference type="EMBL" id="KAJ8651889.1"/>
    </source>
</evidence>
<dbReference type="InterPro" id="IPR035969">
    <property type="entry name" value="Rab-GAP_TBC_sf"/>
</dbReference>
<dbReference type="PANTHER" id="PTHR47219">
    <property type="entry name" value="RAB GTPASE-ACTIVATING PROTEIN 1-LIKE"/>
    <property type="match status" value="1"/>
</dbReference>
<dbReference type="RefSeq" id="XP_058336803.1">
    <property type="nucleotide sequence ID" value="XM_058492428.1"/>
</dbReference>
<feature type="domain" description="Rab-GAP TBC" evidence="3">
    <location>
        <begin position="90"/>
        <end position="266"/>
    </location>
</feature>
<dbReference type="SUPFAM" id="SSF47923">
    <property type="entry name" value="Ypt/Rab-GAP domain of gyp1p"/>
    <property type="match status" value="2"/>
</dbReference>
<evidence type="ECO:0000256" key="1">
    <source>
        <dbReference type="SAM" id="Coils"/>
    </source>
</evidence>
<dbReference type="SMART" id="SM00164">
    <property type="entry name" value="TBC"/>
    <property type="match status" value="1"/>
</dbReference>
<dbReference type="PANTHER" id="PTHR47219:SF9">
    <property type="entry name" value="GTPASE ACTIVATING PROTEIN AND CENTROSOME-ASSOCIATED, ISOFORM B"/>
    <property type="match status" value="1"/>
</dbReference>
<feature type="compositionally biased region" description="Basic and acidic residues" evidence="2">
    <location>
        <begin position="508"/>
        <end position="530"/>
    </location>
</feature>
<feature type="region of interest" description="Disordered" evidence="2">
    <location>
        <begin position="693"/>
        <end position="719"/>
    </location>
</feature>
<feature type="region of interest" description="Disordered" evidence="2">
    <location>
        <begin position="1"/>
        <end position="28"/>
    </location>
</feature>
<feature type="coiled-coil region" evidence="1">
    <location>
        <begin position="561"/>
        <end position="672"/>
    </location>
</feature>
<gene>
    <name evidence="4" type="ORF">O0I10_012534</name>
</gene>
<dbReference type="PROSITE" id="PS50086">
    <property type="entry name" value="TBC_RABGAP"/>
    <property type="match status" value="1"/>
</dbReference>
<feature type="coiled-coil region" evidence="1">
    <location>
        <begin position="400"/>
        <end position="469"/>
    </location>
</feature>
<dbReference type="Proteomes" id="UP001234581">
    <property type="component" value="Unassembled WGS sequence"/>
</dbReference>
<dbReference type="InterPro" id="IPR000195">
    <property type="entry name" value="Rab-GAP-TBC_dom"/>
</dbReference>
<feature type="region of interest" description="Disordered" evidence="2">
    <location>
        <begin position="506"/>
        <end position="551"/>
    </location>
</feature>
<keyword evidence="5" id="KW-1185">Reference proteome</keyword>
<dbReference type="GeneID" id="83219872"/>
<evidence type="ECO:0000313" key="5">
    <source>
        <dbReference type="Proteomes" id="UP001234581"/>
    </source>
</evidence>
<keyword evidence="1" id="KW-0175">Coiled coil</keyword>
<dbReference type="Pfam" id="PF23436">
    <property type="entry name" value="RabGap-TBC_2"/>
    <property type="match status" value="1"/>
</dbReference>
<dbReference type="InterPro" id="IPR050302">
    <property type="entry name" value="Rab_GAP_TBC_domain"/>
</dbReference>
<feature type="compositionally biased region" description="Low complexity" evidence="2">
    <location>
        <begin position="693"/>
        <end position="710"/>
    </location>
</feature>
<dbReference type="Gene3D" id="1.10.472.80">
    <property type="entry name" value="Ypt/Rab-GAP domain of gyp1p, domain 3"/>
    <property type="match status" value="1"/>
</dbReference>
<protein>
    <recommendedName>
        <fullName evidence="3">Rab-GAP TBC domain-containing protein</fullName>
    </recommendedName>
</protein>
<organism evidence="4 5">
    <name type="scientific">Lichtheimia ornata</name>
    <dbReference type="NCBI Taxonomy" id="688661"/>
    <lineage>
        <taxon>Eukaryota</taxon>
        <taxon>Fungi</taxon>
        <taxon>Fungi incertae sedis</taxon>
        <taxon>Mucoromycota</taxon>
        <taxon>Mucoromycotina</taxon>
        <taxon>Mucoromycetes</taxon>
        <taxon>Mucorales</taxon>
        <taxon>Lichtheimiaceae</taxon>
        <taxon>Lichtheimia</taxon>
    </lineage>
</organism>
<feature type="compositionally biased region" description="Polar residues" evidence="2">
    <location>
        <begin position="1"/>
        <end position="19"/>
    </location>
</feature>